<evidence type="ECO:0000313" key="2">
    <source>
        <dbReference type="EMBL" id="KAJ8567766.1"/>
    </source>
</evidence>
<keyword evidence="3" id="KW-1185">Reference proteome</keyword>
<protein>
    <submittedName>
        <fullName evidence="2">Uncharacterized protein</fullName>
    </submittedName>
</protein>
<sequence length="187" mass="20073">MNEACDAPLAIEYVPCVPLNGGGGVAFVKQGGTIKEASRNNDRATKKRMEQKAATINRDGGKGKGMSKGKGKKVQQENQGKCISGHASRPYKSPRMVGVGLLVTDDDFTPLNPGMSTRRVVDTGTRAPRRSDVVTGILAAHHKEDSNERGNKPLPIVYLNNLGMKKESKQGLELLLTIKAKAVHLVS</sequence>
<feature type="region of interest" description="Disordered" evidence="1">
    <location>
        <begin position="39"/>
        <end position="89"/>
    </location>
</feature>
<feature type="compositionally biased region" description="Basic and acidic residues" evidence="1">
    <location>
        <begin position="39"/>
        <end position="51"/>
    </location>
</feature>
<proteinExistence type="predicted"/>
<name>A0A9Q1RR53_9SOLA</name>
<dbReference type="EMBL" id="JAJAGQ010000003">
    <property type="protein sequence ID" value="KAJ8567766.1"/>
    <property type="molecule type" value="Genomic_DNA"/>
</dbReference>
<accession>A0A9Q1RR53</accession>
<evidence type="ECO:0000313" key="3">
    <source>
        <dbReference type="Proteomes" id="UP001152561"/>
    </source>
</evidence>
<reference evidence="3" key="1">
    <citation type="journal article" date="2023" name="Proc. Natl. Acad. Sci. U.S.A.">
        <title>Genomic and structural basis for evolution of tropane alkaloid biosynthesis.</title>
        <authorList>
            <person name="Wanga Y.-J."/>
            <person name="Taina T."/>
            <person name="Yua J.-Y."/>
            <person name="Lia J."/>
            <person name="Xua B."/>
            <person name="Chenc J."/>
            <person name="D'Auriad J.C."/>
            <person name="Huanga J.-P."/>
            <person name="Huanga S.-X."/>
        </authorList>
    </citation>
    <scope>NUCLEOTIDE SEQUENCE [LARGE SCALE GENOMIC DNA]</scope>
    <source>
        <strain evidence="3">cv. KIB-2019</strain>
    </source>
</reference>
<dbReference type="Proteomes" id="UP001152561">
    <property type="component" value="Unassembled WGS sequence"/>
</dbReference>
<dbReference type="AlphaFoldDB" id="A0A9Q1RR53"/>
<evidence type="ECO:0000256" key="1">
    <source>
        <dbReference type="SAM" id="MobiDB-lite"/>
    </source>
</evidence>
<organism evidence="2 3">
    <name type="scientific">Anisodus acutangulus</name>
    <dbReference type="NCBI Taxonomy" id="402998"/>
    <lineage>
        <taxon>Eukaryota</taxon>
        <taxon>Viridiplantae</taxon>
        <taxon>Streptophyta</taxon>
        <taxon>Embryophyta</taxon>
        <taxon>Tracheophyta</taxon>
        <taxon>Spermatophyta</taxon>
        <taxon>Magnoliopsida</taxon>
        <taxon>eudicotyledons</taxon>
        <taxon>Gunneridae</taxon>
        <taxon>Pentapetalae</taxon>
        <taxon>asterids</taxon>
        <taxon>lamiids</taxon>
        <taxon>Solanales</taxon>
        <taxon>Solanaceae</taxon>
        <taxon>Solanoideae</taxon>
        <taxon>Hyoscyameae</taxon>
        <taxon>Anisodus</taxon>
    </lineage>
</organism>
<gene>
    <name evidence="2" type="ORF">K7X08_019974</name>
</gene>
<dbReference type="OrthoDB" id="1301537at2759"/>
<comment type="caution">
    <text evidence="2">The sequence shown here is derived from an EMBL/GenBank/DDBJ whole genome shotgun (WGS) entry which is preliminary data.</text>
</comment>